<comment type="caution">
    <text evidence="2">The sequence shown here is derived from an EMBL/GenBank/DDBJ whole genome shotgun (WGS) entry which is preliminary data.</text>
</comment>
<dbReference type="InterPro" id="IPR011990">
    <property type="entry name" value="TPR-like_helical_dom_sf"/>
</dbReference>
<accession>A0ABQ7YB47</accession>
<proteinExistence type="inferred from homology"/>
<comment type="similarity">
    <text evidence="1">Belongs to the PPR family. P subfamily.</text>
</comment>
<organism evidence="2 3">
    <name type="scientific">Brassica napus</name>
    <name type="common">Rape</name>
    <dbReference type="NCBI Taxonomy" id="3708"/>
    <lineage>
        <taxon>Eukaryota</taxon>
        <taxon>Viridiplantae</taxon>
        <taxon>Streptophyta</taxon>
        <taxon>Embryophyta</taxon>
        <taxon>Tracheophyta</taxon>
        <taxon>Spermatophyta</taxon>
        <taxon>Magnoliopsida</taxon>
        <taxon>eudicotyledons</taxon>
        <taxon>Gunneridae</taxon>
        <taxon>Pentapetalae</taxon>
        <taxon>rosids</taxon>
        <taxon>malvids</taxon>
        <taxon>Brassicales</taxon>
        <taxon>Brassicaceae</taxon>
        <taxon>Brassiceae</taxon>
        <taxon>Brassica</taxon>
    </lineage>
</organism>
<reference evidence="2 3" key="1">
    <citation type="submission" date="2021-05" db="EMBL/GenBank/DDBJ databases">
        <title>Genome Assembly of Synthetic Allotetraploid Brassica napus Reveals Homoeologous Exchanges between Subgenomes.</title>
        <authorList>
            <person name="Davis J.T."/>
        </authorList>
    </citation>
    <scope>NUCLEOTIDE SEQUENCE [LARGE SCALE GENOMIC DNA]</scope>
    <source>
        <strain evidence="3">cv. Da-Ae</strain>
        <tissue evidence="2">Seedling</tissue>
    </source>
</reference>
<dbReference type="PANTHER" id="PTHR45717">
    <property type="entry name" value="OS12G0527900 PROTEIN"/>
    <property type="match status" value="1"/>
</dbReference>
<name>A0ABQ7YB47_BRANA</name>
<gene>
    <name evidence="2" type="ORF">HID58_082048</name>
</gene>
<evidence type="ECO:0000256" key="1">
    <source>
        <dbReference type="ARBA" id="ARBA00007626"/>
    </source>
</evidence>
<evidence type="ECO:0000313" key="3">
    <source>
        <dbReference type="Proteomes" id="UP000824890"/>
    </source>
</evidence>
<feature type="non-terminal residue" evidence="2">
    <location>
        <position position="1"/>
    </location>
</feature>
<dbReference type="PANTHER" id="PTHR45717:SF46">
    <property type="entry name" value="PENTATRICOPEPTIDE REPEAT-CONTAINING PROTEIN"/>
    <property type="match status" value="1"/>
</dbReference>
<sequence length="368" mass="42327">QHAKGILAHNSMSRFFCSNTNVNPSGFPKFNPSLALYQKTEISTCMVEREICSLLPEDYTARFHLVENVLEEADKFFESIPENLRDERARFSLETFSPYSSMTSLYSSVGNRGKVDEILREMKENNVKLDSLTVNNVLRVYAAESDVRSMKKLMAGCETIATLQVFTALDMAKAYLRVGSKREAREHRKSLLTLDVRVQTMLVSGFHKRGMMKQVDILMKDGTKDVIINQSLLCWKSGKKWESSEAFTVERPYQLSRVFFFLSSIKSLSDSNYKFSKALEVSSGLCEKEVINLFFVINLFPEDILRKCWKLISFSKETTRRRLRDMLATLLNTYTRCYQKINKAEAIFEKMGELGFLSKLCLFKLMGT</sequence>
<dbReference type="Proteomes" id="UP000824890">
    <property type="component" value="Unassembled WGS sequence"/>
</dbReference>
<dbReference type="Gene3D" id="1.25.40.10">
    <property type="entry name" value="Tetratricopeptide repeat domain"/>
    <property type="match status" value="1"/>
</dbReference>
<dbReference type="EMBL" id="JAGKQM010000018">
    <property type="protein sequence ID" value="KAH0864837.1"/>
    <property type="molecule type" value="Genomic_DNA"/>
</dbReference>
<keyword evidence="3" id="KW-1185">Reference proteome</keyword>
<evidence type="ECO:0000313" key="2">
    <source>
        <dbReference type="EMBL" id="KAH0864837.1"/>
    </source>
</evidence>
<protein>
    <recommendedName>
        <fullName evidence="4">Pentatricopeptide repeat-containing protein</fullName>
    </recommendedName>
</protein>
<evidence type="ECO:0008006" key="4">
    <source>
        <dbReference type="Google" id="ProtNLM"/>
    </source>
</evidence>